<dbReference type="OrthoDB" id="9770415at2"/>
<dbReference type="InterPro" id="IPR003439">
    <property type="entry name" value="ABC_transporter-like_ATP-bd"/>
</dbReference>
<feature type="transmembrane region" description="Helical" evidence="8">
    <location>
        <begin position="302"/>
        <end position="320"/>
    </location>
</feature>
<dbReference type="RefSeq" id="WP_137742786.1">
    <property type="nucleotide sequence ID" value="NZ_BORC01000002.1"/>
</dbReference>
<comment type="subcellular location">
    <subcellularLocation>
        <location evidence="1">Cell membrane</location>
        <topology evidence="1">Multi-pass membrane protein</topology>
    </subcellularLocation>
</comment>
<sequence>MKNEKRMMNENVLKRFHYSTEQVIEKPFNWKQMLRLFSYMKPYRKTLLPLAILMVLITTAVRLIIPILIGVYVLDKAIVDKDTGLLTILIAAIAGLYTLSYVANFLRIRWMNQLGQSVIYDLRKHLFTHVQNLSHRFFDQRSAGSILVRIMNDINSLQELFTNGVINLLMDIILLIGIFAILFSLSPELTLAVMVILPIMFFISTSLRRNIRRSWQTVRLFQSKLNSHLNESIQGIRVTQAFTQEKENMSFFDGVNTETFESWRVASQKNAMFRPLVELTNAVGTAVLIWFGASLIQNETMTIGIFVSFAFYLGMFWEPISRLGQVYNQLLMGMASSERIFEFLDEKPIVSEKKEALHLEEVKGHIEFKDVVFSYDEKRTALKGVNLEMKAGQTVALVGHTGSGKTTIANLISRFYDPTSGEILLDGHNLKDISLKDLRQRISVVLQETFIFSGTIADNIRFGNPFATDEEVQKAAEAIGAHSFIENLPNGYQTEVEERGNILSVGQRQLISFARALLADPRIIILDEATASIDTETEIKIQTALKTLLEGRTAVIIAHRLSTIREADNIIVLDHGEIIEQGNHEELMNLQGEYYQLIKAQFNMLNAV</sequence>
<dbReference type="Pfam" id="PF00005">
    <property type="entry name" value="ABC_tran"/>
    <property type="match status" value="1"/>
</dbReference>
<dbReference type="InterPro" id="IPR011527">
    <property type="entry name" value="ABC1_TM_dom"/>
</dbReference>
<dbReference type="PROSITE" id="PS00211">
    <property type="entry name" value="ABC_TRANSPORTER_1"/>
    <property type="match status" value="1"/>
</dbReference>
<evidence type="ECO:0000313" key="11">
    <source>
        <dbReference type="EMBL" id="GIN61352.1"/>
    </source>
</evidence>
<keyword evidence="12" id="KW-1185">Reference proteome</keyword>
<dbReference type="PROSITE" id="PS50929">
    <property type="entry name" value="ABC_TM1F"/>
    <property type="match status" value="1"/>
</dbReference>
<evidence type="ECO:0000256" key="8">
    <source>
        <dbReference type="SAM" id="Phobius"/>
    </source>
</evidence>
<dbReference type="GO" id="GO:0005886">
    <property type="term" value="C:plasma membrane"/>
    <property type="evidence" value="ECO:0007669"/>
    <property type="project" value="UniProtKB-SubCell"/>
</dbReference>
<dbReference type="PROSITE" id="PS50893">
    <property type="entry name" value="ABC_TRANSPORTER_2"/>
    <property type="match status" value="1"/>
</dbReference>
<proteinExistence type="predicted"/>
<dbReference type="FunFam" id="3.40.50.300:FF:000287">
    <property type="entry name" value="Multidrug ABC transporter ATP-binding protein"/>
    <property type="match status" value="1"/>
</dbReference>
<dbReference type="InterPro" id="IPR036640">
    <property type="entry name" value="ABC1_TM_sf"/>
</dbReference>
<reference evidence="11" key="1">
    <citation type="submission" date="2021-03" db="EMBL/GenBank/DDBJ databases">
        <title>Antimicrobial resistance genes in bacteria isolated from Japanese honey, and their potential for conferring macrolide and lincosamide resistance in the American foulbrood pathogen Paenibacillus larvae.</title>
        <authorList>
            <person name="Okamoto M."/>
            <person name="Kumagai M."/>
            <person name="Kanamori H."/>
            <person name="Takamatsu D."/>
        </authorList>
    </citation>
    <scope>NUCLEOTIDE SEQUENCE</scope>
    <source>
        <strain evidence="11">J27TS8</strain>
    </source>
</reference>
<dbReference type="EMBL" id="BORC01000002">
    <property type="protein sequence ID" value="GIN61352.1"/>
    <property type="molecule type" value="Genomic_DNA"/>
</dbReference>
<keyword evidence="5 11" id="KW-0067">ATP-binding</keyword>
<protein>
    <submittedName>
        <fullName evidence="11">ABC transporter ATP-binding protein YknV</fullName>
    </submittedName>
</protein>
<evidence type="ECO:0000256" key="6">
    <source>
        <dbReference type="ARBA" id="ARBA00022989"/>
    </source>
</evidence>
<dbReference type="CDD" id="cd03254">
    <property type="entry name" value="ABCC_Glucan_exporter_like"/>
    <property type="match status" value="1"/>
</dbReference>
<evidence type="ECO:0000259" key="9">
    <source>
        <dbReference type="PROSITE" id="PS50893"/>
    </source>
</evidence>
<evidence type="ECO:0000256" key="2">
    <source>
        <dbReference type="ARBA" id="ARBA00022448"/>
    </source>
</evidence>
<keyword evidence="3 8" id="KW-0812">Transmembrane</keyword>
<dbReference type="GO" id="GO:0005524">
    <property type="term" value="F:ATP binding"/>
    <property type="evidence" value="ECO:0007669"/>
    <property type="project" value="UniProtKB-KW"/>
</dbReference>
<accession>A0A919WGI3</accession>
<dbReference type="PANTHER" id="PTHR43394:SF1">
    <property type="entry name" value="ATP-BINDING CASSETTE SUB-FAMILY B MEMBER 10, MITOCHONDRIAL"/>
    <property type="match status" value="1"/>
</dbReference>
<dbReference type="PANTHER" id="PTHR43394">
    <property type="entry name" value="ATP-DEPENDENT PERMEASE MDL1, MITOCHONDRIAL"/>
    <property type="match status" value="1"/>
</dbReference>
<feature type="domain" description="ABC transmembrane type-1" evidence="10">
    <location>
        <begin position="50"/>
        <end position="332"/>
    </location>
</feature>
<feature type="transmembrane region" description="Helical" evidence="8">
    <location>
        <begin position="276"/>
        <end position="296"/>
    </location>
</feature>
<dbReference type="InterPro" id="IPR039421">
    <property type="entry name" value="Type_1_exporter"/>
</dbReference>
<feature type="transmembrane region" description="Helical" evidence="8">
    <location>
        <begin position="189"/>
        <end position="207"/>
    </location>
</feature>
<dbReference type="InterPro" id="IPR017871">
    <property type="entry name" value="ABC_transporter-like_CS"/>
</dbReference>
<dbReference type="SUPFAM" id="SSF90123">
    <property type="entry name" value="ABC transporter transmembrane region"/>
    <property type="match status" value="1"/>
</dbReference>
<keyword evidence="7 8" id="KW-0472">Membrane</keyword>
<evidence type="ECO:0000259" key="10">
    <source>
        <dbReference type="PROSITE" id="PS50929"/>
    </source>
</evidence>
<evidence type="ECO:0000256" key="5">
    <source>
        <dbReference type="ARBA" id="ARBA00022840"/>
    </source>
</evidence>
<dbReference type="SUPFAM" id="SSF52540">
    <property type="entry name" value="P-loop containing nucleoside triphosphate hydrolases"/>
    <property type="match status" value="1"/>
</dbReference>
<dbReference type="Pfam" id="PF00664">
    <property type="entry name" value="ABC_membrane"/>
    <property type="match status" value="1"/>
</dbReference>
<organism evidence="11 12">
    <name type="scientific">Robertmurraya siralis</name>
    <dbReference type="NCBI Taxonomy" id="77777"/>
    <lineage>
        <taxon>Bacteria</taxon>
        <taxon>Bacillati</taxon>
        <taxon>Bacillota</taxon>
        <taxon>Bacilli</taxon>
        <taxon>Bacillales</taxon>
        <taxon>Bacillaceae</taxon>
        <taxon>Robertmurraya</taxon>
    </lineage>
</organism>
<evidence type="ECO:0000256" key="1">
    <source>
        <dbReference type="ARBA" id="ARBA00004651"/>
    </source>
</evidence>
<feature type="transmembrane region" description="Helical" evidence="8">
    <location>
        <begin position="160"/>
        <end position="183"/>
    </location>
</feature>
<dbReference type="AlphaFoldDB" id="A0A919WGI3"/>
<dbReference type="CDD" id="cd18545">
    <property type="entry name" value="ABC_6TM_YknV_like"/>
    <property type="match status" value="1"/>
</dbReference>
<dbReference type="InterPro" id="IPR027417">
    <property type="entry name" value="P-loop_NTPase"/>
</dbReference>
<dbReference type="Gene3D" id="1.20.1560.10">
    <property type="entry name" value="ABC transporter type 1, transmembrane domain"/>
    <property type="match status" value="1"/>
</dbReference>
<evidence type="ECO:0000256" key="4">
    <source>
        <dbReference type="ARBA" id="ARBA00022741"/>
    </source>
</evidence>
<feature type="domain" description="ABC transporter" evidence="9">
    <location>
        <begin position="366"/>
        <end position="600"/>
    </location>
</feature>
<evidence type="ECO:0000313" key="12">
    <source>
        <dbReference type="Proteomes" id="UP000682111"/>
    </source>
</evidence>
<dbReference type="GO" id="GO:0015421">
    <property type="term" value="F:ABC-type oligopeptide transporter activity"/>
    <property type="evidence" value="ECO:0007669"/>
    <property type="project" value="TreeGrafter"/>
</dbReference>
<name>A0A919WGI3_9BACI</name>
<evidence type="ECO:0000256" key="7">
    <source>
        <dbReference type="ARBA" id="ARBA00023136"/>
    </source>
</evidence>
<dbReference type="SMART" id="SM00382">
    <property type="entry name" value="AAA"/>
    <property type="match status" value="1"/>
</dbReference>
<dbReference type="InterPro" id="IPR003593">
    <property type="entry name" value="AAA+_ATPase"/>
</dbReference>
<dbReference type="Proteomes" id="UP000682111">
    <property type="component" value="Unassembled WGS sequence"/>
</dbReference>
<feature type="transmembrane region" description="Helical" evidence="8">
    <location>
        <begin position="85"/>
        <end position="106"/>
    </location>
</feature>
<comment type="caution">
    <text evidence="11">The sequence shown here is derived from an EMBL/GenBank/DDBJ whole genome shotgun (WGS) entry which is preliminary data.</text>
</comment>
<dbReference type="GO" id="GO:0016887">
    <property type="term" value="F:ATP hydrolysis activity"/>
    <property type="evidence" value="ECO:0007669"/>
    <property type="project" value="InterPro"/>
</dbReference>
<evidence type="ECO:0000256" key="3">
    <source>
        <dbReference type="ARBA" id="ARBA00022692"/>
    </source>
</evidence>
<keyword evidence="4" id="KW-0547">Nucleotide-binding</keyword>
<keyword evidence="2" id="KW-0813">Transport</keyword>
<keyword evidence="6 8" id="KW-1133">Transmembrane helix</keyword>
<feature type="transmembrane region" description="Helical" evidence="8">
    <location>
        <begin position="47"/>
        <end position="73"/>
    </location>
</feature>
<gene>
    <name evidence="11" type="primary">yknV</name>
    <name evidence="11" type="ORF">J27TS8_13450</name>
</gene>
<dbReference type="Gene3D" id="3.40.50.300">
    <property type="entry name" value="P-loop containing nucleotide triphosphate hydrolases"/>
    <property type="match status" value="1"/>
</dbReference>